<accession>A0A9D3UEY2</accession>
<feature type="region of interest" description="Disordered" evidence="1">
    <location>
        <begin position="81"/>
        <end position="132"/>
    </location>
</feature>
<gene>
    <name evidence="2" type="ORF">J1N35_040881</name>
</gene>
<reference evidence="2 3" key="1">
    <citation type="journal article" date="2021" name="Plant Biotechnol. J.">
        <title>Multi-omics assisted identification of the key and species-specific regulatory components of drought-tolerant mechanisms in Gossypium stocksii.</title>
        <authorList>
            <person name="Yu D."/>
            <person name="Ke L."/>
            <person name="Zhang D."/>
            <person name="Wu Y."/>
            <person name="Sun Y."/>
            <person name="Mei J."/>
            <person name="Sun J."/>
            <person name="Sun Y."/>
        </authorList>
    </citation>
    <scope>NUCLEOTIDE SEQUENCE [LARGE SCALE GENOMIC DNA]</scope>
    <source>
        <strain evidence="3">cv. E1</strain>
        <tissue evidence="2">Leaf</tissue>
    </source>
</reference>
<dbReference type="Proteomes" id="UP000828251">
    <property type="component" value="Unassembled WGS sequence"/>
</dbReference>
<sequence length="150" mass="16952">MASVGRSFNHEYCGEEGRPVASFSGLYEFLGPSSRFADWGRFGGTGMFVQYDTALVTRGIMRYMRIRVKINVRMPLKRKKKLALGQNREGTQSKREVSVGSRWLKKDSPDGSQGGDNSLGMDVDRHNEGRNFGDTQTINSYLNSWVEMEL</sequence>
<organism evidence="2 3">
    <name type="scientific">Gossypium stocksii</name>
    <dbReference type="NCBI Taxonomy" id="47602"/>
    <lineage>
        <taxon>Eukaryota</taxon>
        <taxon>Viridiplantae</taxon>
        <taxon>Streptophyta</taxon>
        <taxon>Embryophyta</taxon>
        <taxon>Tracheophyta</taxon>
        <taxon>Spermatophyta</taxon>
        <taxon>Magnoliopsida</taxon>
        <taxon>eudicotyledons</taxon>
        <taxon>Gunneridae</taxon>
        <taxon>Pentapetalae</taxon>
        <taxon>rosids</taxon>
        <taxon>malvids</taxon>
        <taxon>Malvales</taxon>
        <taxon>Malvaceae</taxon>
        <taxon>Malvoideae</taxon>
        <taxon>Gossypium</taxon>
    </lineage>
</organism>
<evidence type="ECO:0000256" key="1">
    <source>
        <dbReference type="SAM" id="MobiDB-lite"/>
    </source>
</evidence>
<evidence type="ECO:0000313" key="2">
    <source>
        <dbReference type="EMBL" id="KAH1039138.1"/>
    </source>
</evidence>
<dbReference type="AlphaFoldDB" id="A0A9D3UEY2"/>
<feature type="compositionally biased region" description="Basic and acidic residues" evidence="1">
    <location>
        <begin position="122"/>
        <end position="131"/>
    </location>
</feature>
<evidence type="ECO:0000313" key="3">
    <source>
        <dbReference type="Proteomes" id="UP000828251"/>
    </source>
</evidence>
<dbReference type="EMBL" id="JAIQCV010000012">
    <property type="protein sequence ID" value="KAH1039138.1"/>
    <property type="molecule type" value="Genomic_DNA"/>
</dbReference>
<dbReference type="OrthoDB" id="1000485at2759"/>
<protein>
    <submittedName>
        <fullName evidence="2">Uncharacterized protein</fullName>
    </submittedName>
</protein>
<name>A0A9D3UEY2_9ROSI</name>
<comment type="caution">
    <text evidence="2">The sequence shown here is derived from an EMBL/GenBank/DDBJ whole genome shotgun (WGS) entry which is preliminary data.</text>
</comment>
<proteinExistence type="predicted"/>
<keyword evidence="3" id="KW-1185">Reference proteome</keyword>